<organism evidence="1 2">
    <name type="scientific">Dermacentor silvarum</name>
    <name type="common">Tick</name>
    <dbReference type="NCBI Taxonomy" id="543639"/>
    <lineage>
        <taxon>Eukaryota</taxon>
        <taxon>Metazoa</taxon>
        <taxon>Ecdysozoa</taxon>
        <taxon>Arthropoda</taxon>
        <taxon>Chelicerata</taxon>
        <taxon>Arachnida</taxon>
        <taxon>Acari</taxon>
        <taxon>Parasitiformes</taxon>
        <taxon>Ixodida</taxon>
        <taxon>Ixodoidea</taxon>
        <taxon>Ixodidae</taxon>
        <taxon>Rhipicephalinae</taxon>
        <taxon>Dermacentor</taxon>
    </lineage>
</organism>
<sequence>MYVRCRRRKSVVDAGWKIPQTHMSVKRRASYAERVTRRGIELVHSVIRLLSSCDSDEENKFKSQDGNDNLPGEFDFFLPSRSGETNGGARALLLARSRLALGHDPPQGLVNSRRKQHGRRRLVV</sequence>
<keyword evidence="2" id="KW-1185">Reference proteome</keyword>
<comment type="caution">
    <text evidence="1">The sequence shown here is derived from an EMBL/GenBank/DDBJ whole genome shotgun (WGS) entry which is preliminary data.</text>
</comment>
<reference evidence="1" key="1">
    <citation type="submission" date="2020-05" db="EMBL/GenBank/DDBJ databases">
        <title>Large-scale comparative analyses of tick genomes elucidate their genetic diversity and vector capacities.</title>
        <authorList>
            <person name="Jia N."/>
            <person name="Wang J."/>
            <person name="Shi W."/>
            <person name="Du L."/>
            <person name="Sun Y."/>
            <person name="Zhan W."/>
            <person name="Jiang J."/>
            <person name="Wang Q."/>
            <person name="Zhang B."/>
            <person name="Ji P."/>
            <person name="Sakyi L.B."/>
            <person name="Cui X."/>
            <person name="Yuan T."/>
            <person name="Jiang B."/>
            <person name="Yang W."/>
            <person name="Lam T.T.-Y."/>
            <person name="Chang Q."/>
            <person name="Ding S."/>
            <person name="Wang X."/>
            <person name="Zhu J."/>
            <person name="Ruan X."/>
            <person name="Zhao L."/>
            <person name="Wei J."/>
            <person name="Que T."/>
            <person name="Du C."/>
            <person name="Cheng J."/>
            <person name="Dai P."/>
            <person name="Han X."/>
            <person name="Huang E."/>
            <person name="Gao Y."/>
            <person name="Liu J."/>
            <person name="Shao H."/>
            <person name="Ye R."/>
            <person name="Li L."/>
            <person name="Wei W."/>
            <person name="Wang X."/>
            <person name="Wang C."/>
            <person name="Yang T."/>
            <person name="Huo Q."/>
            <person name="Li W."/>
            <person name="Guo W."/>
            <person name="Chen H."/>
            <person name="Zhou L."/>
            <person name="Ni X."/>
            <person name="Tian J."/>
            <person name="Zhou Y."/>
            <person name="Sheng Y."/>
            <person name="Liu T."/>
            <person name="Pan Y."/>
            <person name="Xia L."/>
            <person name="Li J."/>
            <person name="Zhao F."/>
            <person name="Cao W."/>
        </authorList>
    </citation>
    <scope>NUCLEOTIDE SEQUENCE</scope>
    <source>
        <strain evidence="1">Dsil-2018</strain>
    </source>
</reference>
<evidence type="ECO:0000313" key="2">
    <source>
        <dbReference type="Proteomes" id="UP000821865"/>
    </source>
</evidence>
<evidence type="ECO:0000313" key="1">
    <source>
        <dbReference type="EMBL" id="KAH7959546.1"/>
    </source>
</evidence>
<dbReference type="EMBL" id="CM023472">
    <property type="protein sequence ID" value="KAH7959546.1"/>
    <property type="molecule type" value="Genomic_DNA"/>
</dbReference>
<proteinExistence type="predicted"/>
<protein>
    <submittedName>
        <fullName evidence="1">Uncharacterized protein</fullName>
    </submittedName>
</protein>
<gene>
    <name evidence="1" type="ORF">HPB49_011838</name>
</gene>
<accession>A0ACB8D567</accession>
<dbReference type="Proteomes" id="UP000821865">
    <property type="component" value="Chromosome 3"/>
</dbReference>
<name>A0ACB8D567_DERSI</name>